<sequence>MTEISTGKRPYDGYELNNALALAICNGLRPEFAEGTPECYIELAKQCMDSNPQNRPSAEYVYSKVDQWKTIMESENLTNNEELDIRVKFIDADDIIKKTSLESLSMLQNKYSSKLIDVQEITKILKVSTQFNLISKQLASSITDLSIQDSEFQKE</sequence>
<evidence type="ECO:0000313" key="1">
    <source>
        <dbReference type="EMBL" id="RIB00446.1"/>
    </source>
</evidence>
<evidence type="ECO:0008006" key="3">
    <source>
        <dbReference type="Google" id="ProtNLM"/>
    </source>
</evidence>
<keyword evidence="2" id="KW-1185">Reference proteome</keyword>
<proteinExistence type="predicted"/>
<organism evidence="1 2">
    <name type="scientific">Gigaspora rosea</name>
    <dbReference type="NCBI Taxonomy" id="44941"/>
    <lineage>
        <taxon>Eukaryota</taxon>
        <taxon>Fungi</taxon>
        <taxon>Fungi incertae sedis</taxon>
        <taxon>Mucoromycota</taxon>
        <taxon>Glomeromycotina</taxon>
        <taxon>Glomeromycetes</taxon>
        <taxon>Diversisporales</taxon>
        <taxon>Gigasporaceae</taxon>
        <taxon>Gigaspora</taxon>
    </lineage>
</organism>
<gene>
    <name evidence="1" type="ORF">C2G38_2150867</name>
</gene>
<name>A0A397U058_9GLOM</name>
<reference evidence="1 2" key="1">
    <citation type="submission" date="2018-06" db="EMBL/GenBank/DDBJ databases">
        <title>Comparative genomics reveals the genomic features of Rhizophagus irregularis, R. cerebriforme, R. diaphanum and Gigaspora rosea, and their symbiotic lifestyle signature.</title>
        <authorList>
            <person name="Morin E."/>
            <person name="San Clemente H."/>
            <person name="Chen E.C.H."/>
            <person name="De La Providencia I."/>
            <person name="Hainaut M."/>
            <person name="Kuo A."/>
            <person name="Kohler A."/>
            <person name="Murat C."/>
            <person name="Tang N."/>
            <person name="Roy S."/>
            <person name="Loubradou J."/>
            <person name="Henrissat B."/>
            <person name="Grigoriev I.V."/>
            <person name="Corradi N."/>
            <person name="Roux C."/>
            <person name="Martin F.M."/>
        </authorList>
    </citation>
    <scope>NUCLEOTIDE SEQUENCE [LARGE SCALE GENOMIC DNA]</scope>
    <source>
        <strain evidence="1 2">DAOM 194757</strain>
    </source>
</reference>
<dbReference type="EMBL" id="QKWP01004211">
    <property type="protein sequence ID" value="RIB00446.1"/>
    <property type="molecule type" value="Genomic_DNA"/>
</dbReference>
<evidence type="ECO:0000313" key="2">
    <source>
        <dbReference type="Proteomes" id="UP000266673"/>
    </source>
</evidence>
<dbReference type="AlphaFoldDB" id="A0A397U058"/>
<protein>
    <recommendedName>
        <fullName evidence="3">Serine-threonine/tyrosine-protein kinase catalytic domain-containing protein</fullName>
    </recommendedName>
</protein>
<dbReference type="InterPro" id="IPR011009">
    <property type="entry name" value="Kinase-like_dom_sf"/>
</dbReference>
<dbReference type="OrthoDB" id="163159at2759"/>
<dbReference type="Gene3D" id="1.10.510.10">
    <property type="entry name" value="Transferase(Phosphotransferase) domain 1"/>
    <property type="match status" value="1"/>
</dbReference>
<comment type="caution">
    <text evidence="1">The sequence shown here is derived from an EMBL/GenBank/DDBJ whole genome shotgun (WGS) entry which is preliminary data.</text>
</comment>
<dbReference type="Proteomes" id="UP000266673">
    <property type="component" value="Unassembled WGS sequence"/>
</dbReference>
<dbReference type="SUPFAM" id="SSF56112">
    <property type="entry name" value="Protein kinase-like (PK-like)"/>
    <property type="match status" value="1"/>
</dbReference>
<accession>A0A397U058</accession>